<dbReference type="EMBL" id="CAXITT010000784">
    <property type="protein sequence ID" value="CAL1546206.1"/>
    <property type="molecule type" value="Genomic_DNA"/>
</dbReference>
<keyword evidence="1" id="KW-1133">Transmembrane helix</keyword>
<feature type="non-terminal residue" evidence="3">
    <location>
        <position position="1"/>
    </location>
</feature>
<dbReference type="GO" id="GO:0016020">
    <property type="term" value="C:membrane"/>
    <property type="evidence" value="ECO:0007669"/>
    <property type="project" value="InterPro"/>
</dbReference>
<accession>A0AAV2IIR3</accession>
<dbReference type="AlphaFoldDB" id="A0AAV2IIR3"/>
<reference evidence="3 4" key="1">
    <citation type="submission" date="2024-04" db="EMBL/GenBank/DDBJ databases">
        <authorList>
            <consortium name="Genoscope - CEA"/>
            <person name="William W."/>
        </authorList>
    </citation>
    <scope>NUCLEOTIDE SEQUENCE [LARGE SCALE GENOMIC DNA]</scope>
</reference>
<dbReference type="GO" id="GO:0140359">
    <property type="term" value="F:ABC-type transporter activity"/>
    <property type="evidence" value="ECO:0007669"/>
    <property type="project" value="InterPro"/>
</dbReference>
<dbReference type="GO" id="GO:0005524">
    <property type="term" value="F:ATP binding"/>
    <property type="evidence" value="ECO:0007669"/>
    <property type="project" value="InterPro"/>
</dbReference>
<dbReference type="PANTHER" id="PTHR19229:SF250">
    <property type="entry name" value="ABC TRANSPORTER DOMAIN-CONTAINING PROTEIN-RELATED"/>
    <property type="match status" value="1"/>
</dbReference>
<proteinExistence type="predicted"/>
<name>A0AAV2IIR3_LYMST</name>
<evidence type="ECO:0000313" key="3">
    <source>
        <dbReference type="EMBL" id="CAL1546206.1"/>
    </source>
</evidence>
<dbReference type="GO" id="GO:0016887">
    <property type="term" value="F:ATP hydrolysis activity"/>
    <property type="evidence" value="ECO:0007669"/>
    <property type="project" value="InterPro"/>
</dbReference>
<keyword evidence="1" id="KW-0472">Membrane</keyword>
<gene>
    <name evidence="3" type="ORF">GSLYS_00019583001</name>
</gene>
<evidence type="ECO:0000313" key="4">
    <source>
        <dbReference type="Proteomes" id="UP001497497"/>
    </source>
</evidence>
<keyword evidence="1" id="KW-0812">Transmembrane</keyword>
<dbReference type="PANTHER" id="PTHR19229">
    <property type="entry name" value="ATP-BINDING CASSETTE TRANSPORTER SUBFAMILY A ABCA"/>
    <property type="match status" value="1"/>
</dbReference>
<evidence type="ECO:0000259" key="2">
    <source>
        <dbReference type="Pfam" id="PF00005"/>
    </source>
</evidence>
<comment type="caution">
    <text evidence="3">The sequence shown here is derived from an EMBL/GenBank/DDBJ whole genome shotgun (WGS) entry which is preliminary data.</text>
</comment>
<evidence type="ECO:0000256" key="1">
    <source>
        <dbReference type="SAM" id="Phobius"/>
    </source>
</evidence>
<feature type="transmembrane region" description="Helical" evidence="1">
    <location>
        <begin position="12"/>
        <end position="35"/>
    </location>
</feature>
<dbReference type="InterPro" id="IPR027417">
    <property type="entry name" value="P-loop_NTPase"/>
</dbReference>
<dbReference type="Proteomes" id="UP001497497">
    <property type="component" value="Unassembled WGS sequence"/>
</dbReference>
<protein>
    <recommendedName>
        <fullName evidence="2">ABC transporter domain-containing protein</fullName>
    </recommendedName>
</protein>
<dbReference type="Pfam" id="PF00005">
    <property type="entry name" value="ABC_tran"/>
    <property type="match status" value="1"/>
</dbReference>
<dbReference type="Gene3D" id="3.40.50.300">
    <property type="entry name" value="P-loop containing nucleotide triphosphate hydrolases"/>
    <property type="match status" value="1"/>
</dbReference>
<dbReference type="GO" id="GO:0005319">
    <property type="term" value="F:lipid transporter activity"/>
    <property type="evidence" value="ECO:0007669"/>
    <property type="project" value="TreeGrafter"/>
</dbReference>
<feature type="domain" description="ABC transporter" evidence="2">
    <location>
        <begin position="123"/>
        <end position="166"/>
    </location>
</feature>
<dbReference type="InterPro" id="IPR003439">
    <property type="entry name" value="ABC_transporter-like_ATP-bd"/>
</dbReference>
<organism evidence="3 4">
    <name type="scientific">Lymnaea stagnalis</name>
    <name type="common">Great pond snail</name>
    <name type="synonym">Helix stagnalis</name>
    <dbReference type="NCBI Taxonomy" id="6523"/>
    <lineage>
        <taxon>Eukaryota</taxon>
        <taxon>Metazoa</taxon>
        <taxon>Spiralia</taxon>
        <taxon>Lophotrochozoa</taxon>
        <taxon>Mollusca</taxon>
        <taxon>Gastropoda</taxon>
        <taxon>Heterobranchia</taxon>
        <taxon>Euthyneura</taxon>
        <taxon>Panpulmonata</taxon>
        <taxon>Hygrophila</taxon>
        <taxon>Lymnaeoidea</taxon>
        <taxon>Lymnaeidae</taxon>
        <taxon>Lymnaea</taxon>
    </lineage>
</organism>
<dbReference type="SUPFAM" id="SSF52540">
    <property type="entry name" value="P-loop containing nucleoside triphosphate hydrolases"/>
    <property type="match status" value="1"/>
</dbReference>
<keyword evidence="4" id="KW-1185">Reference proteome</keyword>
<dbReference type="InterPro" id="IPR026082">
    <property type="entry name" value="ABCA"/>
</dbReference>
<feature type="non-terminal residue" evidence="3">
    <location>
        <position position="167"/>
    </location>
</feature>
<sequence length="167" mass="18697">DYPIDRNEGNEYSLGFSLVHLIFQCLLSWIILISIEQGWFRLIWYYFNCSANMKRKVVAESPVPNGDKTALSEKFKQGDSDVAKEQRRIEETSITDLCENNAVLFVKVSRSFGTGLCSQVQALKPTSLGVGRKQCFGMLGQNGAGKTTIFNMLTGHLSLTEGDIYLE</sequence>